<reference evidence="7 8" key="1">
    <citation type="journal article" date="2019" name="Anaerobe">
        <title>Detection of Robinsoniella peoriensis in multiple bone samples of a trauma patient.</title>
        <authorList>
            <person name="Schrottner P."/>
            <person name="Hartwich K."/>
            <person name="Bunk B."/>
            <person name="Schober I."/>
            <person name="Helbig S."/>
            <person name="Rudolph W.W."/>
            <person name="Gunzer F."/>
        </authorList>
    </citation>
    <scope>NUCLEOTIDE SEQUENCE [LARGE SCALE GENOMIC DNA]</scope>
    <source>
        <strain evidence="7 8">DSM 106044</strain>
    </source>
</reference>
<dbReference type="SMART" id="SM00983">
    <property type="entry name" value="TPK_B1_binding"/>
    <property type="match status" value="1"/>
</dbReference>
<dbReference type="AlphaFoldDB" id="A0A4U8Q677"/>
<dbReference type="PANTHER" id="PTHR41299:SF1">
    <property type="entry name" value="THIAMINE PYROPHOSPHOKINASE"/>
    <property type="match status" value="1"/>
</dbReference>
<dbReference type="InterPro" id="IPR006282">
    <property type="entry name" value="Thi_PPkinase"/>
</dbReference>
<evidence type="ECO:0000313" key="8">
    <source>
        <dbReference type="Proteomes" id="UP000306509"/>
    </source>
</evidence>
<dbReference type="InterPro" id="IPR007373">
    <property type="entry name" value="Thiamin_PyroPKinase_B1-bd"/>
</dbReference>
<dbReference type="InterPro" id="IPR036759">
    <property type="entry name" value="TPK_catalytic_sf"/>
</dbReference>
<evidence type="ECO:0000259" key="6">
    <source>
        <dbReference type="SMART" id="SM00983"/>
    </source>
</evidence>
<evidence type="ECO:0000256" key="1">
    <source>
        <dbReference type="ARBA" id="ARBA00022679"/>
    </source>
</evidence>
<name>A0A4U8Q677_9FIRM</name>
<comment type="caution">
    <text evidence="7">The sequence shown here is derived from an EMBL/GenBank/DDBJ whole genome shotgun (WGS) entry which is preliminary data.</text>
</comment>
<keyword evidence="8" id="KW-1185">Reference proteome</keyword>
<dbReference type="NCBIfam" id="TIGR01378">
    <property type="entry name" value="thi_PPkinase"/>
    <property type="match status" value="1"/>
</dbReference>
<dbReference type="GO" id="GO:0016301">
    <property type="term" value="F:kinase activity"/>
    <property type="evidence" value="ECO:0007669"/>
    <property type="project" value="UniProtKB-KW"/>
</dbReference>
<dbReference type="EMBL" id="QGQD01000055">
    <property type="protein sequence ID" value="TLD00375.1"/>
    <property type="molecule type" value="Genomic_DNA"/>
</dbReference>
<dbReference type="SUPFAM" id="SSF63999">
    <property type="entry name" value="Thiamin pyrophosphokinase, catalytic domain"/>
    <property type="match status" value="1"/>
</dbReference>
<keyword evidence="4" id="KW-0067">ATP-binding</keyword>
<evidence type="ECO:0000256" key="2">
    <source>
        <dbReference type="ARBA" id="ARBA00022741"/>
    </source>
</evidence>
<gene>
    <name evidence="7" type="primary">thiN</name>
    <name evidence="7" type="ORF">DSM106044_02683</name>
</gene>
<dbReference type="Pfam" id="PF04265">
    <property type="entry name" value="TPK_B1_binding"/>
    <property type="match status" value="1"/>
</dbReference>
<evidence type="ECO:0000256" key="4">
    <source>
        <dbReference type="ARBA" id="ARBA00022840"/>
    </source>
</evidence>
<sequence>MGAEMKITAIISGGNINFDFALSFLEKHPVDCLIGADRGIEFLKKAEMTPDYIVGDFDSAGSDALVHFREKGVEIREFKPEKDDTDTQLAVNLAIEKGSTCIYILGGTGSRLDHVLGNIQILGQAAEAGIECFLIDENNRIRVINNKVSIKKSEQYGKFVSVVAHTTEVKGLDLVGFYYPLSNYTMSCNQALGLSNEIIAEEALISVTEGALIVIESRD</sequence>
<proteinExistence type="predicted"/>
<dbReference type="STRING" id="180332.GCA_000797495_04047"/>
<dbReference type="GO" id="GO:0006772">
    <property type="term" value="P:thiamine metabolic process"/>
    <property type="evidence" value="ECO:0007669"/>
    <property type="project" value="UniProtKB-UniRule"/>
</dbReference>
<evidence type="ECO:0000256" key="5">
    <source>
        <dbReference type="NCBIfam" id="TIGR01378"/>
    </source>
</evidence>
<dbReference type="Pfam" id="PF04263">
    <property type="entry name" value="TPK_catalytic"/>
    <property type="match status" value="1"/>
</dbReference>
<dbReference type="CDD" id="cd07995">
    <property type="entry name" value="TPK"/>
    <property type="match status" value="1"/>
</dbReference>
<accession>A0A4U8Q677</accession>
<keyword evidence="2" id="KW-0547">Nucleotide-binding</keyword>
<dbReference type="InterPro" id="IPR036371">
    <property type="entry name" value="TPK_B1-bd_sf"/>
</dbReference>
<dbReference type="EC" id="2.7.6.2" evidence="5"/>
<organism evidence="7 8">
    <name type="scientific">Robinsoniella peoriensis</name>
    <dbReference type="NCBI Taxonomy" id="180332"/>
    <lineage>
        <taxon>Bacteria</taxon>
        <taxon>Bacillati</taxon>
        <taxon>Bacillota</taxon>
        <taxon>Clostridia</taxon>
        <taxon>Lachnospirales</taxon>
        <taxon>Lachnospiraceae</taxon>
        <taxon>Robinsoniella</taxon>
    </lineage>
</organism>
<keyword evidence="1 7" id="KW-0808">Transferase</keyword>
<dbReference type="GO" id="GO:0030975">
    <property type="term" value="F:thiamine binding"/>
    <property type="evidence" value="ECO:0007669"/>
    <property type="project" value="InterPro"/>
</dbReference>
<keyword evidence="3 7" id="KW-0418">Kinase</keyword>
<dbReference type="PANTHER" id="PTHR41299">
    <property type="entry name" value="THIAMINE PYROPHOSPHOKINASE"/>
    <property type="match status" value="1"/>
</dbReference>
<feature type="domain" description="Thiamin pyrophosphokinase thiamin-binding" evidence="6">
    <location>
        <begin position="154"/>
        <end position="213"/>
    </location>
</feature>
<dbReference type="InterPro" id="IPR053149">
    <property type="entry name" value="TPK"/>
</dbReference>
<protein>
    <recommendedName>
        <fullName evidence="5">Thiamine diphosphokinase</fullName>
        <ecNumber evidence="5">2.7.6.2</ecNumber>
    </recommendedName>
</protein>
<dbReference type="GO" id="GO:0004788">
    <property type="term" value="F:thiamine diphosphokinase activity"/>
    <property type="evidence" value="ECO:0007669"/>
    <property type="project" value="UniProtKB-UniRule"/>
</dbReference>
<dbReference type="GO" id="GO:0009229">
    <property type="term" value="P:thiamine diphosphate biosynthetic process"/>
    <property type="evidence" value="ECO:0007669"/>
    <property type="project" value="InterPro"/>
</dbReference>
<dbReference type="Proteomes" id="UP000306509">
    <property type="component" value="Unassembled WGS sequence"/>
</dbReference>
<dbReference type="InterPro" id="IPR007371">
    <property type="entry name" value="TPK_catalytic"/>
</dbReference>
<evidence type="ECO:0000256" key="3">
    <source>
        <dbReference type="ARBA" id="ARBA00022777"/>
    </source>
</evidence>
<dbReference type="Gene3D" id="3.40.50.10240">
    <property type="entry name" value="Thiamin pyrophosphokinase, catalytic domain"/>
    <property type="match status" value="1"/>
</dbReference>
<dbReference type="GO" id="GO:0005524">
    <property type="term" value="F:ATP binding"/>
    <property type="evidence" value="ECO:0007669"/>
    <property type="project" value="UniProtKB-KW"/>
</dbReference>
<dbReference type="SUPFAM" id="SSF63862">
    <property type="entry name" value="Thiamin pyrophosphokinase, substrate-binding domain"/>
    <property type="match status" value="1"/>
</dbReference>
<evidence type="ECO:0000313" key="7">
    <source>
        <dbReference type="EMBL" id="TLD00375.1"/>
    </source>
</evidence>